<proteinExistence type="predicted"/>
<accession>A0A0F9FB84</accession>
<organism evidence="1">
    <name type="scientific">marine sediment metagenome</name>
    <dbReference type="NCBI Taxonomy" id="412755"/>
    <lineage>
        <taxon>unclassified sequences</taxon>
        <taxon>metagenomes</taxon>
        <taxon>ecological metagenomes</taxon>
    </lineage>
</organism>
<comment type="caution">
    <text evidence="1">The sequence shown here is derived from an EMBL/GenBank/DDBJ whole genome shotgun (WGS) entry which is preliminary data.</text>
</comment>
<dbReference type="AlphaFoldDB" id="A0A0F9FB84"/>
<sequence>MAYDKGEWKYSEDREGNPGVGLYFLGEMSRIHAIIAKVFGKDREEAEANAHLIAAAPAMYEALKGARDRLELLNDKTEGFRLEMQIQQALAKAEGK</sequence>
<reference evidence="1" key="1">
    <citation type="journal article" date="2015" name="Nature">
        <title>Complex archaea that bridge the gap between prokaryotes and eukaryotes.</title>
        <authorList>
            <person name="Spang A."/>
            <person name="Saw J.H."/>
            <person name="Jorgensen S.L."/>
            <person name="Zaremba-Niedzwiedzka K."/>
            <person name="Martijn J."/>
            <person name="Lind A.E."/>
            <person name="van Eijk R."/>
            <person name="Schleper C."/>
            <person name="Guy L."/>
            <person name="Ettema T.J."/>
        </authorList>
    </citation>
    <scope>NUCLEOTIDE SEQUENCE</scope>
</reference>
<name>A0A0F9FB84_9ZZZZ</name>
<dbReference type="EMBL" id="LAZR01021967">
    <property type="protein sequence ID" value="KKL83493.1"/>
    <property type="molecule type" value="Genomic_DNA"/>
</dbReference>
<protein>
    <submittedName>
        <fullName evidence="1">Uncharacterized protein</fullName>
    </submittedName>
</protein>
<gene>
    <name evidence="1" type="ORF">LCGC14_1974220</name>
</gene>
<evidence type="ECO:0000313" key="1">
    <source>
        <dbReference type="EMBL" id="KKL83493.1"/>
    </source>
</evidence>